<reference evidence="2" key="1">
    <citation type="submission" date="2025-08" db="UniProtKB">
        <authorList>
            <consortium name="Ensembl"/>
        </authorList>
    </citation>
    <scope>IDENTIFICATION</scope>
</reference>
<dbReference type="AlphaFoldDB" id="A0A8C7ABK6"/>
<evidence type="ECO:0000313" key="2">
    <source>
        <dbReference type="Ensembl" id="ENSNVIP00000001185.1"/>
    </source>
</evidence>
<dbReference type="Ensembl" id="ENSNVIT00000001376.1">
    <property type="protein sequence ID" value="ENSNVIP00000001185.1"/>
    <property type="gene ID" value="ENSNVIG00000000965.1"/>
</dbReference>
<proteinExistence type="predicted"/>
<reference evidence="2" key="2">
    <citation type="submission" date="2025-09" db="UniProtKB">
        <authorList>
            <consortium name="Ensembl"/>
        </authorList>
    </citation>
    <scope>IDENTIFICATION</scope>
</reference>
<accession>A0A8C7ABK6</accession>
<keyword evidence="3" id="KW-1185">Reference proteome</keyword>
<dbReference type="Proteomes" id="UP000694425">
    <property type="component" value="Unplaced"/>
</dbReference>
<dbReference type="GeneTree" id="ENSGT00540000073696"/>
<name>A0A8C7ABK6_NEOVI</name>
<evidence type="ECO:0000256" key="1">
    <source>
        <dbReference type="SAM" id="MobiDB-lite"/>
    </source>
</evidence>
<protein>
    <submittedName>
        <fullName evidence="2">Uncharacterized protein</fullName>
    </submittedName>
</protein>
<evidence type="ECO:0000313" key="3">
    <source>
        <dbReference type="Proteomes" id="UP000694425"/>
    </source>
</evidence>
<organism evidence="2 3">
    <name type="scientific">Neovison vison</name>
    <name type="common">American mink</name>
    <name type="synonym">Mustela vison</name>
    <dbReference type="NCBI Taxonomy" id="452646"/>
    <lineage>
        <taxon>Eukaryota</taxon>
        <taxon>Metazoa</taxon>
        <taxon>Chordata</taxon>
        <taxon>Craniata</taxon>
        <taxon>Vertebrata</taxon>
        <taxon>Euteleostomi</taxon>
        <taxon>Mammalia</taxon>
        <taxon>Eutheria</taxon>
        <taxon>Laurasiatheria</taxon>
        <taxon>Carnivora</taxon>
        <taxon>Caniformia</taxon>
        <taxon>Musteloidea</taxon>
        <taxon>Mustelidae</taxon>
        <taxon>Mustelinae</taxon>
        <taxon>Neogale</taxon>
    </lineage>
</organism>
<sequence>MREIPRSRLRPPPCSQPQRGPGVLAGGRPNRRGCVPGRAGQMRPSSSLSPKPPHAELCAPGSGKSLAQGGDNIEARAMDRNTGVSAHPSKPPGTGILAVLGSAVKPPGAGSIPSARSPERPSVLWSSGVTVLLWAMAYHPQYFLPLCHHQDLNSFSVNQEQERGKNPPIQLF</sequence>
<feature type="region of interest" description="Disordered" evidence="1">
    <location>
        <begin position="1"/>
        <end position="121"/>
    </location>
</feature>